<keyword evidence="2" id="KW-0520">NAD</keyword>
<dbReference type="Pfam" id="PF00499">
    <property type="entry name" value="Oxidored_q3"/>
    <property type="match status" value="1"/>
</dbReference>
<reference evidence="3 4" key="1">
    <citation type="submission" date="2015-02" db="EMBL/GenBank/DDBJ databases">
        <title>Genome Sequencing of Rickettsiales.</title>
        <authorList>
            <person name="Daugherty S.C."/>
            <person name="Su Q."/>
            <person name="Abolude K."/>
            <person name="Beier-Sexton M."/>
            <person name="Carlyon J.A."/>
            <person name="Carter R."/>
            <person name="Day N.P."/>
            <person name="Dumler S.J."/>
            <person name="Dyachenko V."/>
            <person name="Godinez A."/>
            <person name="Kurtti T.J."/>
            <person name="Lichay M."/>
            <person name="Mullins K.E."/>
            <person name="Ott S."/>
            <person name="Pappas-Brown V."/>
            <person name="Paris D.H."/>
            <person name="Patel P."/>
            <person name="Richards A.L."/>
            <person name="Sadzewicz L."/>
            <person name="Sears K."/>
            <person name="Seidman D."/>
            <person name="Sengamalay N."/>
            <person name="Stenos J."/>
            <person name="Tallon L.J."/>
            <person name="Vincent G."/>
            <person name="Fraser C.M."/>
            <person name="Munderloh U."/>
            <person name="Dunning-Hotopp J.C."/>
        </authorList>
    </citation>
    <scope>NUCLEOTIDE SEQUENCE [LARGE SCALE GENOMIC DNA]</scope>
    <source>
        <strain evidence="3 4">EmCRT</strain>
    </source>
</reference>
<dbReference type="NCBIfam" id="NF005164">
    <property type="entry name" value="PRK06638.1-4"/>
    <property type="match status" value="1"/>
</dbReference>
<comment type="caution">
    <text evidence="3">The sequence shown here is derived from an EMBL/GenBank/DDBJ whole genome shotgun (WGS) entry which is preliminary data.</text>
</comment>
<organism evidence="3 4">
    <name type="scientific">Ehrlichia cf. muris str. EmCRT</name>
    <dbReference type="NCBI Taxonomy" id="1359167"/>
    <lineage>
        <taxon>Bacteria</taxon>
        <taxon>Pseudomonadati</taxon>
        <taxon>Pseudomonadota</taxon>
        <taxon>Alphaproteobacteria</taxon>
        <taxon>Rickettsiales</taxon>
        <taxon>Anaplasmataceae</taxon>
        <taxon>Ehrlichia</taxon>
    </lineage>
</organism>
<dbReference type="PANTHER" id="PTHR33269">
    <property type="entry name" value="NADH-UBIQUINONE OXIDOREDUCTASE CHAIN 6"/>
    <property type="match status" value="1"/>
</dbReference>
<dbReference type="InterPro" id="IPR001457">
    <property type="entry name" value="NADH_UbQ/plastoQ_OxRdtase_su6"/>
</dbReference>
<keyword evidence="2" id="KW-0874">Quinone</keyword>
<feature type="transmembrane region" description="Helical" evidence="2">
    <location>
        <begin position="6"/>
        <end position="23"/>
    </location>
</feature>
<dbReference type="EMBL" id="LANU01000002">
    <property type="protein sequence ID" value="KJV65340.1"/>
    <property type="molecule type" value="Genomic_DNA"/>
</dbReference>
<keyword evidence="2" id="KW-1133">Transmembrane helix</keyword>
<keyword evidence="2" id="KW-1003">Cell membrane</keyword>
<dbReference type="Gene3D" id="1.20.120.1200">
    <property type="entry name" value="NADH-ubiquinone/plastoquinone oxidoreductase chain 6, subunit NuoJ"/>
    <property type="match status" value="1"/>
</dbReference>
<dbReference type="AlphaFoldDB" id="A0A0F3NBC1"/>
<dbReference type="RefSeq" id="WP_045804670.1">
    <property type="nucleotide sequence ID" value="NZ_LANU01000002.1"/>
</dbReference>
<dbReference type="GO" id="GO:0008137">
    <property type="term" value="F:NADH dehydrogenase (ubiquinone) activity"/>
    <property type="evidence" value="ECO:0007669"/>
    <property type="project" value="UniProtKB-UniRule"/>
</dbReference>
<feature type="transmembrane region" description="Helical" evidence="2">
    <location>
        <begin position="141"/>
        <end position="162"/>
    </location>
</feature>
<dbReference type="PATRIC" id="fig|1359167.3.peg.267"/>
<dbReference type="Proteomes" id="UP000033546">
    <property type="component" value="Unassembled WGS sequence"/>
</dbReference>
<evidence type="ECO:0000256" key="1">
    <source>
        <dbReference type="ARBA" id="ARBA00005698"/>
    </source>
</evidence>
<dbReference type="InterPro" id="IPR042106">
    <property type="entry name" value="Nuo/plastoQ_OxRdtase_6_NuoJ"/>
</dbReference>
<feature type="transmembrane region" description="Helical" evidence="2">
    <location>
        <begin position="55"/>
        <end position="77"/>
    </location>
</feature>
<gene>
    <name evidence="3" type="ORF">EMUCRT_0278</name>
</gene>
<dbReference type="PANTHER" id="PTHR33269:SF17">
    <property type="entry name" value="NADH-UBIQUINONE OXIDOREDUCTASE CHAIN 6"/>
    <property type="match status" value="1"/>
</dbReference>
<comment type="function">
    <text evidence="2">NDH-1 shuttles electrons from NADH, via FMN and iron-sulfur (Fe-S) centers, to quinones in the respiratory chain. Couples the redox reaction to proton translocation (for every two electrons transferred, four hydrogen ions are translocated across the cytoplasmic membrane), and thus conserves the redox energy in a proton gradient.</text>
</comment>
<dbReference type="EC" id="7.1.1.-" evidence="2"/>
<accession>A0A0F3NBC1</accession>
<evidence type="ECO:0000313" key="4">
    <source>
        <dbReference type="Proteomes" id="UP000033546"/>
    </source>
</evidence>
<keyword evidence="3" id="KW-0830">Ubiquinone</keyword>
<name>A0A0F3NBC1_9RICK</name>
<proteinExistence type="inferred from homology"/>
<evidence type="ECO:0000313" key="3">
    <source>
        <dbReference type="EMBL" id="KJV65340.1"/>
    </source>
</evidence>
<protein>
    <recommendedName>
        <fullName evidence="2">NADH-quinone oxidoreductase subunit J</fullName>
        <ecNumber evidence="2">7.1.1.-</ecNumber>
    </recommendedName>
</protein>
<sequence>MIYFLFHFFAALIVLSAIAVVYVSNPVYSVLCLILTFFISSTLFILLGAELIAMLVIIVYVGAVAVLFLFVVMMLDINYSRFKSGFTKYLAIGLLCGVILFINIVFIIKQSATTELVTTGSVPYVSNVIAIGNLIYTKYMYIFHLSGILLLISIIGSLVLTLRAKSNSVRRQNIDVQVNRSSTIKYVNVKVREGVDYENSN</sequence>
<keyword evidence="2" id="KW-0472">Membrane</keyword>
<dbReference type="GO" id="GO:0048038">
    <property type="term" value="F:quinone binding"/>
    <property type="evidence" value="ECO:0007669"/>
    <property type="project" value="UniProtKB-UniRule"/>
</dbReference>
<dbReference type="GO" id="GO:0005886">
    <property type="term" value="C:plasma membrane"/>
    <property type="evidence" value="ECO:0007669"/>
    <property type="project" value="UniProtKB-SubCell"/>
</dbReference>
<comment type="subcellular location">
    <subcellularLocation>
        <location evidence="2">Cell membrane</location>
        <topology evidence="2">Multi-pass membrane protein</topology>
    </subcellularLocation>
</comment>
<keyword evidence="2" id="KW-0812">Transmembrane</keyword>
<feature type="transmembrane region" description="Helical" evidence="2">
    <location>
        <begin position="30"/>
        <end position="49"/>
    </location>
</feature>
<feature type="transmembrane region" description="Helical" evidence="2">
    <location>
        <begin position="89"/>
        <end position="108"/>
    </location>
</feature>
<evidence type="ECO:0000256" key="2">
    <source>
        <dbReference type="RuleBase" id="RU004429"/>
    </source>
</evidence>
<comment type="similarity">
    <text evidence="1 2">Belongs to the complex I subunit 6 family.</text>
</comment>
<comment type="catalytic activity">
    <reaction evidence="2">
        <text>a quinone + NADH + 5 H(+)(in) = a quinol + NAD(+) + 4 H(+)(out)</text>
        <dbReference type="Rhea" id="RHEA:57888"/>
        <dbReference type="ChEBI" id="CHEBI:15378"/>
        <dbReference type="ChEBI" id="CHEBI:24646"/>
        <dbReference type="ChEBI" id="CHEBI:57540"/>
        <dbReference type="ChEBI" id="CHEBI:57945"/>
        <dbReference type="ChEBI" id="CHEBI:132124"/>
    </reaction>
</comment>